<dbReference type="Proteomes" id="UP000501812">
    <property type="component" value="Chromosome"/>
</dbReference>
<gene>
    <name evidence="1" type="ORF">HHL09_04210</name>
</gene>
<organism evidence="1 2">
    <name type="scientific">Luteolibacter luteus</name>
    <dbReference type="NCBI Taxonomy" id="2728835"/>
    <lineage>
        <taxon>Bacteria</taxon>
        <taxon>Pseudomonadati</taxon>
        <taxon>Verrucomicrobiota</taxon>
        <taxon>Verrucomicrobiia</taxon>
        <taxon>Verrucomicrobiales</taxon>
        <taxon>Verrucomicrobiaceae</taxon>
        <taxon>Luteolibacter</taxon>
    </lineage>
</organism>
<evidence type="ECO:0000313" key="1">
    <source>
        <dbReference type="EMBL" id="QJE95007.1"/>
    </source>
</evidence>
<keyword evidence="2" id="KW-1185">Reference proteome</keyword>
<sequence length="250" mass="28164">MKISPGKAVFTAFALLACLNQTYGEAERGENIKLPSGIATHHEDGKFTYVISGIIKHTPELELKESQKAHQILVPDCEHLSLNRAARKCSFTTTRELPWEELAATIDEMARKGGEIPYWSELEARDLPTSEKTDLVYKISRHSAEPPEGAEWITIPKAEGFDTEISLPANIKGRILIVPSTAMCMCHSRYSFRILDQEGKVVWRDDREAYGSIQVAVTDIDRDGTEEILLERDDHGKGGRFLIQLKQEKR</sequence>
<dbReference type="PROSITE" id="PS51257">
    <property type="entry name" value="PROKAR_LIPOPROTEIN"/>
    <property type="match status" value="1"/>
</dbReference>
<accession>A0A858RDY0</accession>
<proteinExistence type="predicted"/>
<dbReference type="AlphaFoldDB" id="A0A858RDY0"/>
<evidence type="ECO:0000313" key="2">
    <source>
        <dbReference type="Proteomes" id="UP000501812"/>
    </source>
</evidence>
<dbReference type="RefSeq" id="WP_169453228.1">
    <property type="nucleotide sequence ID" value="NZ_CP051774.1"/>
</dbReference>
<protein>
    <submittedName>
        <fullName evidence="1">Uncharacterized protein</fullName>
    </submittedName>
</protein>
<dbReference type="EMBL" id="CP051774">
    <property type="protein sequence ID" value="QJE95007.1"/>
    <property type="molecule type" value="Genomic_DNA"/>
</dbReference>
<name>A0A858RDY0_9BACT</name>
<dbReference type="KEGG" id="luo:HHL09_04210"/>
<reference evidence="1 2" key="1">
    <citation type="submission" date="2020-04" db="EMBL/GenBank/DDBJ databases">
        <title>Luteolibacter sp. G-1-1-1 isolated from soil.</title>
        <authorList>
            <person name="Dahal R.H."/>
        </authorList>
    </citation>
    <scope>NUCLEOTIDE SEQUENCE [LARGE SCALE GENOMIC DNA]</scope>
    <source>
        <strain evidence="1 2">G-1-1-1</strain>
    </source>
</reference>